<evidence type="ECO:0000313" key="3">
    <source>
        <dbReference type="EMBL" id="MCV9388541.1"/>
    </source>
</evidence>
<keyword evidence="1" id="KW-0802">TPR repeat</keyword>
<dbReference type="Pfam" id="PF14559">
    <property type="entry name" value="TPR_19"/>
    <property type="match status" value="1"/>
</dbReference>
<evidence type="ECO:0000313" key="4">
    <source>
        <dbReference type="Proteomes" id="UP001300692"/>
    </source>
</evidence>
<accession>A0ABT3CXW1</accession>
<keyword evidence="4" id="KW-1185">Reference proteome</keyword>
<gene>
    <name evidence="3" type="ORF">N7U62_17785</name>
</gene>
<dbReference type="InterPro" id="IPR011990">
    <property type="entry name" value="TPR-like_helical_dom_sf"/>
</dbReference>
<dbReference type="PROSITE" id="PS50005">
    <property type="entry name" value="TPR"/>
    <property type="match status" value="1"/>
</dbReference>
<protein>
    <submittedName>
        <fullName evidence="3">Tetratricopeptide repeat protein</fullName>
    </submittedName>
</protein>
<dbReference type="SUPFAM" id="SSF48452">
    <property type="entry name" value="TPR-like"/>
    <property type="match status" value="1"/>
</dbReference>
<name>A0ABT3CXW1_9BACT</name>
<reference evidence="3 4" key="1">
    <citation type="submission" date="2022-10" db="EMBL/GenBank/DDBJ databases">
        <title>Comparative genomics and taxonomic characterization of three novel marine species of genus Reichenbachiella exhibiting antioxidant and polysaccharide degradation activities.</title>
        <authorList>
            <person name="Muhammad N."/>
            <person name="Lee Y.-J."/>
            <person name="Ko J."/>
            <person name="Kim S.-G."/>
        </authorList>
    </citation>
    <scope>NUCLEOTIDE SEQUENCE [LARGE SCALE GENOMIC DNA]</scope>
    <source>
        <strain evidence="3 4">ABR2-5</strain>
    </source>
</reference>
<dbReference type="PROSITE" id="PS50293">
    <property type="entry name" value="TPR_REGION"/>
    <property type="match status" value="1"/>
</dbReference>
<keyword evidence="2" id="KW-0812">Transmembrane</keyword>
<feature type="transmembrane region" description="Helical" evidence="2">
    <location>
        <begin position="6"/>
        <end position="22"/>
    </location>
</feature>
<proteinExistence type="predicted"/>
<dbReference type="InterPro" id="IPR019734">
    <property type="entry name" value="TPR_rpt"/>
</dbReference>
<dbReference type="Proteomes" id="UP001300692">
    <property type="component" value="Unassembled WGS sequence"/>
</dbReference>
<dbReference type="EMBL" id="JAOYOD010000001">
    <property type="protein sequence ID" value="MCV9388541.1"/>
    <property type="molecule type" value="Genomic_DNA"/>
</dbReference>
<evidence type="ECO:0000256" key="1">
    <source>
        <dbReference type="PROSITE-ProRule" id="PRU00339"/>
    </source>
</evidence>
<keyword evidence="2" id="KW-0472">Membrane</keyword>
<sequence>MSLHRWLVLAGGVVLIIILFNLPKVVVDNDAADVELAGSQEDNQVEKAHTFNFSEEDQIRRDSLLQLIAFSDKEKSIIFADSLARLYLSYNELDSASYFADLVAELDKTVEGQAKAGEIYFQLFGIALNQADLAKYAKKAQACFEVVLSQRNDPDTRAKLAMTKVVSDNPMQGITMLREILEEYPENTTALYSLGMFSVQSGQYDKAVGRFEKLMTIDPSNQQAAFLLATSYFELSQFDKAEQWFQSIKKTSTDPAILSSTDQYLKKLNEL</sequence>
<organism evidence="3 4">
    <name type="scientific">Reichenbachiella ulvae</name>
    <dbReference type="NCBI Taxonomy" id="2980104"/>
    <lineage>
        <taxon>Bacteria</taxon>
        <taxon>Pseudomonadati</taxon>
        <taxon>Bacteroidota</taxon>
        <taxon>Cytophagia</taxon>
        <taxon>Cytophagales</taxon>
        <taxon>Reichenbachiellaceae</taxon>
        <taxon>Reichenbachiella</taxon>
    </lineage>
</organism>
<feature type="repeat" description="TPR" evidence="1">
    <location>
        <begin position="188"/>
        <end position="221"/>
    </location>
</feature>
<dbReference type="Gene3D" id="1.25.40.10">
    <property type="entry name" value="Tetratricopeptide repeat domain"/>
    <property type="match status" value="1"/>
</dbReference>
<comment type="caution">
    <text evidence="3">The sequence shown here is derived from an EMBL/GenBank/DDBJ whole genome shotgun (WGS) entry which is preliminary data.</text>
</comment>
<keyword evidence="2" id="KW-1133">Transmembrane helix</keyword>
<evidence type="ECO:0000256" key="2">
    <source>
        <dbReference type="SAM" id="Phobius"/>
    </source>
</evidence>
<dbReference type="RefSeq" id="WP_264139413.1">
    <property type="nucleotide sequence ID" value="NZ_JAOYOD010000001.1"/>
</dbReference>